<dbReference type="InterPro" id="IPR005467">
    <property type="entry name" value="His_kinase_dom"/>
</dbReference>
<evidence type="ECO:0000256" key="1">
    <source>
        <dbReference type="ARBA" id="ARBA00000085"/>
    </source>
</evidence>
<dbReference type="PANTHER" id="PTHR24421">
    <property type="entry name" value="NITRATE/NITRITE SENSOR PROTEIN NARX-RELATED"/>
    <property type="match status" value="1"/>
</dbReference>
<organism evidence="11 12">
    <name type="scientific">Limnovirga soli</name>
    <dbReference type="NCBI Taxonomy" id="2656915"/>
    <lineage>
        <taxon>Bacteria</taxon>
        <taxon>Pseudomonadati</taxon>
        <taxon>Bacteroidota</taxon>
        <taxon>Chitinophagia</taxon>
        <taxon>Chitinophagales</taxon>
        <taxon>Chitinophagaceae</taxon>
        <taxon>Limnovirga</taxon>
    </lineage>
</organism>
<dbReference type="EC" id="2.7.13.3" evidence="2"/>
<dbReference type="Gene3D" id="3.30.565.10">
    <property type="entry name" value="Histidine kinase-like ATPase, C-terminal domain"/>
    <property type="match status" value="1"/>
</dbReference>
<dbReference type="SMART" id="SM00387">
    <property type="entry name" value="HATPase_c"/>
    <property type="match status" value="1"/>
</dbReference>
<keyword evidence="6" id="KW-0418">Kinase</keyword>
<dbReference type="InterPro" id="IPR050482">
    <property type="entry name" value="Sensor_HK_TwoCompSys"/>
</dbReference>
<dbReference type="PANTHER" id="PTHR24421:SF10">
    <property type="entry name" value="NITRATE_NITRITE SENSOR PROTEIN NARQ"/>
    <property type="match status" value="1"/>
</dbReference>
<evidence type="ECO:0000256" key="8">
    <source>
        <dbReference type="ARBA" id="ARBA00023012"/>
    </source>
</evidence>
<accession>A0A8J8JSL3</accession>
<keyword evidence="8" id="KW-0902">Two-component regulatory system</keyword>
<evidence type="ECO:0000256" key="9">
    <source>
        <dbReference type="SAM" id="Phobius"/>
    </source>
</evidence>
<evidence type="ECO:0000256" key="4">
    <source>
        <dbReference type="ARBA" id="ARBA00022679"/>
    </source>
</evidence>
<evidence type="ECO:0000313" key="11">
    <source>
        <dbReference type="EMBL" id="NNV54200.1"/>
    </source>
</evidence>
<evidence type="ECO:0000256" key="2">
    <source>
        <dbReference type="ARBA" id="ARBA00012438"/>
    </source>
</evidence>
<comment type="catalytic activity">
    <reaction evidence="1">
        <text>ATP + protein L-histidine = ADP + protein N-phospho-L-histidine.</text>
        <dbReference type="EC" id="2.7.13.3"/>
    </reaction>
</comment>
<dbReference type="PROSITE" id="PS50109">
    <property type="entry name" value="HIS_KIN"/>
    <property type="match status" value="1"/>
</dbReference>
<name>A0A8J8JSL3_9BACT</name>
<dbReference type="GO" id="GO:0000155">
    <property type="term" value="F:phosphorelay sensor kinase activity"/>
    <property type="evidence" value="ECO:0007669"/>
    <property type="project" value="InterPro"/>
</dbReference>
<keyword evidence="7" id="KW-0067">ATP-binding</keyword>
<evidence type="ECO:0000313" key="12">
    <source>
        <dbReference type="Proteomes" id="UP000598971"/>
    </source>
</evidence>
<keyword evidence="9" id="KW-1133">Transmembrane helix</keyword>
<comment type="caution">
    <text evidence="11">The sequence shown here is derived from an EMBL/GenBank/DDBJ whole genome shotgun (WGS) entry which is preliminary data.</text>
</comment>
<keyword evidence="9" id="KW-0812">Transmembrane</keyword>
<reference evidence="11" key="1">
    <citation type="submission" date="2019-10" db="EMBL/GenBank/DDBJ databases">
        <title>Draft genome sequence of Panacibacter sp. KCS-6.</title>
        <authorList>
            <person name="Yim K.J."/>
        </authorList>
    </citation>
    <scope>NUCLEOTIDE SEQUENCE</scope>
    <source>
        <strain evidence="11">KCS-6</strain>
    </source>
</reference>
<dbReference type="CDD" id="cd16917">
    <property type="entry name" value="HATPase_UhpB-NarQ-NarX-like"/>
    <property type="match status" value="1"/>
</dbReference>
<evidence type="ECO:0000259" key="10">
    <source>
        <dbReference type="PROSITE" id="PS50109"/>
    </source>
</evidence>
<dbReference type="GO" id="GO:0005524">
    <property type="term" value="F:ATP binding"/>
    <property type="evidence" value="ECO:0007669"/>
    <property type="project" value="UniProtKB-KW"/>
</dbReference>
<dbReference type="RefSeq" id="WP_171606130.1">
    <property type="nucleotide sequence ID" value="NZ_WHPF01000002.1"/>
</dbReference>
<dbReference type="SUPFAM" id="SSF55874">
    <property type="entry name" value="ATPase domain of HSP90 chaperone/DNA topoisomerase II/histidine kinase"/>
    <property type="match status" value="1"/>
</dbReference>
<dbReference type="GO" id="GO:0016020">
    <property type="term" value="C:membrane"/>
    <property type="evidence" value="ECO:0007669"/>
    <property type="project" value="InterPro"/>
</dbReference>
<keyword evidence="12" id="KW-1185">Reference proteome</keyword>
<keyword evidence="3" id="KW-0597">Phosphoprotein</keyword>
<dbReference type="EMBL" id="WHPF01000002">
    <property type="protein sequence ID" value="NNV54200.1"/>
    <property type="molecule type" value="Genomic_DNA"/>
</dbReference>
<evidence type="ECO:0000256" key="7">
    <source>
        <dbReference type="ARBA" id="ARBA00022840"/>
    </source>
</evidence>
<dbReference type="InterPro" id="IPR011712">
    <property type="entry name" value="Sig_transdc_His_kin_sub3_dim/P"/>
</dbReference>
<evidence type="ECO:0000256" key="3">
    <source>
        <dbReference type="ARBA" id="ARBA00022553"/>
    </source>
</evidence>
<proteinExistence type="predicted"/>
<dbReference type="Proteomes" id="UP000598971">
    <property type="component" value="Unassembled WGS sequence"/>
</dbReference>
<sequence length="255" mass="28490">MGQTAIIIYIVISTIIFLVFITGLFLFIFQYRKRQIMHENEKQLLAMNYIIQGQEAERSRMAKDLHDGLGGMLSGIKLNLSSMKGNMIIQETDAQLFTKSITQLDNAIAEMRRVAHNMMPEALLKFGLGEAIQDYCDSINESNTVKMKYTQLGLQQPLEKSTEVILYRIVQELCNNAIKHAASKNIFIQLTIHERGITLTVEDDGKGFDSTQVSTLKGAGLQNVQSRVDYLKGVLNIESEAGKGTSVNIEILGNV</sequence>
<evidence type="ECO:0000256" key="5">
    <source>
        <dbReference type="ARBA" id="ARBA00022741"/>
    </source>
</evidence>
<dbReference type="AlphaFoldDB" id="A0A8J8JSL3"/>
<feature type="domain" description="Histidine kinase" evidence="10">
    <location>
        <begin position="166"/>
        <end position="255"/>
    </location>
</feature>
<keyword evidence="4" id="KW-0808">Transferase</keyword>
<gene>
    <name evidence="11" type="ORF">GD597_01925</name>
</gene>
<dbReference type="GO" id="GO:0046983">
    <property type="term" value="F:protein dimerization activity"/>
    <property type="evidence" value="ECO:0007669"/>
    <property type="project" value="InterPro"/>
</dbReference>
<feature type="transmembrane region" description="Helical" evidence="9">
    <location>
        <begin position="6"/>
        <end position="29"/>
    </location>
</feature>
<dbReference type="InterPro" id="IPR003594">
    <property type="entry name" value="HATPase_dom"/>
</dbReference>
<dbReference type="Gene3D" id="1.20.5.1930">
    <property type="match status" value="1"/>
</dbReference>
<keyword evidence="5" id="KW-0547">Nucleotide-binding</keyword>
<dbReference type="Pfam" id="PF07730">
    <property type="entry name" value="HisKA_3"/>
    <property type="match status" value="1"/>
</dbReference>
<evidence type="ECO:0000256" key="6">
    <source>
        <dbReference type="ARBA" id="ARBA00022777"/>
    </source>
</evidence>
<protein>
    <recommendedName>
        <fullName evidence="2">histidine kinase</fullName>
        <ecNumber evidence="2">2.7.13.3</ecNumber>
    </recommendedName>
</protein>
<dbReference type="InterPro" id="IPR036890">
    <property type="entry name" value="HATPase_C_sf"/>
</dbReference>
<keyword evidence="9" id="KW-0472">Membrane</keyword>
<dbReference type="Pfam" id="PF02518">
    <property type="entry name" value="HATPase_c"/>
    <property type="match status" value="1"/>
</dbReference>